<dbReference type="PATRIC" id="fig|584657.3.peg.2276"/>
<dbReference type="Proteomes" id="UP000019494">
    <property type="component" value="Unassembled WGS sequence"/>
</dbReference>
<keyword evidence="8" id="KW-1185">Reference proteome</keyword>
<protein>
    <submittedName>
        <fullName evidence="7">Cell division protein FtsQ</fullName>
    </submittedName>
</protein>
<evidence type="ECO:0000256" key="5">
    <source>
        <dbReference type="ARBA" id="ARBA00023306"/>
    </source>
</evidence>
<keyword evidence="2 7" id="KW-0132">Cell division</keyword>
<accession>W9GPJ8</accession>
<evidence type="ECO:0000256" key="1">
    <source>
        <dbReference type="ARBA" id="ARBA00022475"/>
    </source>
</evidence>
<dbReference type="AlphaFoldDB" id="W9GPJ8"/>
<reference evidence="8" key="1">
    <citation type="submission" date="2013-08" db="EMBL/GenBank/DDBJ databases">
        <title>Intrasporangium oryzae NRRL B-24470.</title>
        <authorList>
            <person name="Liu H."/>
            <person name="Wang G."/>
        </authorList>
    </citation>
    <scope>NUCLEOTIDE SEQUENCE [LARGE SCALE GENOMIC DNA]</scope>
    <source>
        <strain evidence="8">Q5-1</strain>
    </source>
</reference>
<organism evidence="7 8">
    <name type="scientific">Intrasporangium chromatireducens Q5-1</name>
    <dbReference type="NCBI Taxonomy" id="584657"/>
    <lineage>
        <taxon>Bacteria</taxon>
        <taxon>Bacillati</taxon>
        <taxon>Actinomycetota</taxon>
        <taxon>Actinomycetes</taxon>
        <taxon>Micrococcales</taxon>
        <taxon>Intrasporangiaceae</taxon>
        <taxon>Intrasporangium</taxon>
    </lineage>
</organism>
<evidence type="ECO:0000256" key="6">
    <source>
        <dbReference type="SAM" id="Phobius"/>
    </source>
</evidence>
<dbReference type="EMBL" id="AWQS01000084">
    <property type="protein sequence ID" value="EWT05824.1"/>
    <property type="molecule type" value="Genomic_DNA"/>
</dbReference>
<dbReference type="PANTHER" id="PTHR37820">
    <property type="entry name" value="CELL DIVISION PROTEIN DIVIB"/>
    <property type="match status" value="1"/>
</dbReference>
<dbReference type="Gene3D" id="3.10.20.310">
    <property type="entry name" value="membrane protein fhac"/>
    <property type="match status" value="1"/>
</dbReference>
<evidence type="ECO:0000313" key="7">
    <source>
        <dbReference type="EMBL" id="EWT05824.1"/>
    </source>
</evidence>
<keyword evidence="5" id="KW-0131">Cell cycle</keyword>
<keyword evidence="4 6" id="KW-1133">Transmembrane helix</keyword>
<proteinExistence type="predicted"/>
<evidence type="ECO:0000256" key="3">
    <source>
        <dbReference type="ARBA" id="ARBA00022692"/>
    </source>
</evidence>
<name>W9GPJ8_9MICO</name>
<dbReference type="InterPro" id="IPR050487">
    <property type="entry name" value="FtsQ_DivIB"/>
</dbReference>
<feature type="transmembrane region" description="Helical" evidence="6">
    <location>
        <begin position="24"/>
        <end position="45"/>
    </location>
</feature>
<evidence type="ECO:0000313" key="8">
    <source>
        <dbReference type="Proteomes" id="UP000019494"/>
    </source>
</evidence>
<gene>
    <name evidence="7" type="ORF">N864_01885</name>
</gene>
<evidence type="ECO:0000256" key="2">
    <source>
        <dbReference type="ARBA" id="ARBA00022618"/>
    </source>
</evidence>
<dbReference type="PANTHER" id="PTHR37820:SF1">
    <property type="entry name" value="CELL DIVISION PROTEIN FTSQ"/>
    <property type="match status" value="1"/>
</dbReference>
<keyword evidence="1" id="KW-1003">Cell membrane</keyword>
<comment type="caution">
    <text evidence="7">The sequence shown here is derived from an EMBL/GenBank/DDBJ whole genome shotgun (WGS) entry which is preliminary data.</text>
</comment>
<dbReference type="GO" id="GO:0051301">
    <property type="term" value="P:cell division"/>
    <property type="evidence" value="ECO:0007669"/>
    <property type="project" value="UniProtKB-KW"/>
</dbReference>
<evidence type="ECO:0000256" key="4">
    <source>
        <dbReference type="ARBA" id="ARBA00022989"/>
    </source>
</evidence>
<sequence>MGTGVTSARQRFEARAARARRRPLLLAAALVVTLTVAGGLIWLGWMSPLLTATTVRVEGVPADDVRAVQQVAKVPLGGPLMRVDTDAVAARLEGGRAWTDIRVSRSLPHSVVIALTPRKPALALRNPKGQLELVDQGGVRFRTVATAPKGVPVVAAGSSDVTPDGLRAALAALHALPASLRSHVADMSVNAADQVSFTVTEKAGQRTIVWGAAGQEETKARLVTLLLKEPGTRIDVSVPEAPVTR</sequence>
<dbReference type="GO" id="GO:0005886">
    <property type="term" value="C:plasma membrane"/>
    <property type="evidence" value="ECO:0007669"/>
    <property type="project" value="TreeGrafter"/>
</dbReference>
<keyword evidence="6" id="KW-0472">Membrane</keyword>
<keyword evidence="3 6" id="KW-0812">Transmembrane</keyword>